<dbReference type="GO" id="GO:0006364">
    <property type="term" value="P:rRNA processing"/>
    <property type="evidence" value="ECO:0007669"/>
    <property type="project" value="UniProtKB-KW"/>
</dbReference>
<keyword evidence="5" id="KW-0687">Ribonucleoprotein</keyword>
<feature type="region of interest" description="Disordered" evidence="7">
    <location>
        <begin position="264"/>
        <end position="296"/>
    </location>
</feature>
<dbReference type="AlphaFoldDB" id="A0A7S1ZPY8"/>
<evidence type="ECO:0000256" key="7">
    <source>
        <dbReference type="SAM" id="MobiDB-lite"/>
    </source>
</evidence>
<evidence type="ECO:0000256" key="6">
    <source>
        <dbReference type="ARBA" id="ARBA00029455"/>
    </source>
</evidence>
<keyword evidence="3" id="KW-0698">rRNA processing</keyword>
<comment type="subcellular location">
    <subcellularLocation>
        <location evidence="1">Nucleus</location>
        <location evidence="1">Nucleolus</location>
    </subcellularLocation>
</comment>
<comment type="similarity">
    <text evidence="6">Belongs to the MPP10 family.</text>
</comment>
<reference evidence="8" key="1">
    <citation type="submission" date="2021-01" db="EMBL/GenBank/DDBJ databases">
        <authorList>
            <person name="Corre E."/>
            <person name="Pelletier E."/>
            <person name="Niang G."/>
            <person name="Scheremetjew M."/>
            <person name="Finn R."/>
            <person name="Kale V."/>
            <person name="Holt S."/>
            <person name="Cochrane G."/>
            <person name="Meng A."/>
            <person name="Brown T."/>
            <person name="Cohen L."/>
        </authorList>
    </citation>
    <scope>NUCLEOTIDE SEQUENCE</scope>
    <source>
        <strain evidence="8">Pop2</strain>
    </source>
</reference>
<sequence>MIFVILDAKKGDEDADEKETEDEDDNDDNSDDEEEEDENNQLSKPTPTSLHSIQSKKLEEQTAEIEKEMLAEKPWQMTGETKGTARPVNSLLEAAPEFEVATKMAPTITVEHTENLEEMIKRRILAEDWDDVAPRELPDIGIKKNGELPEVSQEKSKLGLGELYEREYLKKATGYDPDAAEKQSEEDKLKGEMKMIFASLCGKLDALSNYHFTPRPVGDEAEVRAVTVPAIAMEEVMPLHVSDARGAAPEEIYGKKRGRDSVIRGESEMDQTERKRLRNAKKSARRKARKEKLADEKLISRLQPGLGLNNPYEKRKMREELSMARASGKVTTGEIDMDANFNTSAKFFQKMQENVQDEIRGESDGGKKSKGGLSDEVLKSSALKL</sequence>
<feature type="compositionally biased region" description="Acidic residues" evidence="7">
    <location>
        <begin position="13"/>
        <end position="39"/>
    </location>
</feature>
<name>A0A7S1ZPY8_9STRA</name>
<feature type="region of interest" description="Disordered" evidence="7">
    <location>
        <begin position="1"/>
        <end position="88"/>
    </location>
</feature>
<proteinExistence type="inferred from homology"/>
<accession>A0A7S1ZPY8</accession>
<dbReference type="GO" id="GO:0005732">
    <property type="term" value="C:sno(s)RNA-containing ribonucleoprotein complex"/>
    <property type="evidence" value="ECO:0007669"/>
    <property type="project" value="InterPro"/>
</dbReference>
<feature type="compositionally biased region" description="Polar residues" evidence="7">
    <location>
        <begin position="41"/>
        <end position="55"/>
    </location>
</feature>
<keyword evidence="4" id="KW-0539">Nucleus</keyword>
<evidence type="ECO:0000256" key="1">
    <source>
        <dbReference type="ARBA" id="ARBA00004604"/>
    </source>
</evidence>
<dbReference type="Pfam" id="PF04006">
    <property type="entry name" value="Mpp10"/>
    <property type="match status" value="1"/>
</dbReference>
<feature type="compositionally biased region" description="Basic residues" evidence="7">
    <location>
        <begin position="275"/>
        <end position="290"/>
    </location>
</feature>
<keyword evidence="2" id="KW-0690">Ribosome biogenesis</keyword>
<evidence type="ECO:0000256" key="4">
    <source>
        <dbReference type="ARBA" id="ARBA00023242"/>
    </source>
</evidence>
<evidence type="ECO:0000256" key="3">
    <source>
        <dbReference type="ARBA" id="ARBA00022552"/>
    </source>
</evidence>
<dbReference type="PANTHER" id="PTHR17039">
    <property type="entry name" value="U3 SMALL NUCLEOLAR RIBONUCLEOPROTEIN PROTEIN MPP10"/>
    <property type="match status" value="1"/>
</dbReference>
<dbReference type="GO" id="GO:0032040">
    <property type="term" value="C:small-subunit processome"/>
    <property type="evidence" value="ECO:0007669"/>
    <property type="project" value="TreeGrafter"/>
</dbReference>
<dbReference type="EMBL" id="HBGN01028855">
    <property type="protein sequence ID" value="CAD9344957.1"/>
    <property type="molecule type" value="Transcribed_RNA"/>
</dbReference>
<feature type="region of interest" description="Disordered" evidence="7">
    <location>
        <begin position="352"/>
        <end position="385"/>
    </location>
</feature>
<evidence type="ECO:0000313" key="8">
    <source>
        <dbReference type="EMBL" id="CAD9344957.1"/>
    </source>
</evidence>
<feature type="compositionally biased region" description="Basic and acidic residues" evidence="7">
    <location>
        <begin position="56"/>
        <end position="71"/>
    </location>
</feature>
<protein>
    <submittedName>
        <fullName evidence="8">Uncharacterized protein</fullName>
    </submittedName>
</protein>
<evidence type="ECO:0000256" key="5">
    <source>
        <dbReference type="ARBA" id="ARBA00023274"/>
    </source>
</evidence>
<feature type="compositionally biased region" description="Basic and acidic residues" evidence="7">
    <location>
        <begin position="264"/>
        <end position="274"/>
    </location>
</feature>
<gene>
    <name evidence="8" type="ORF">DBRI1063_LOCUS18604</name>
</gene>
<organism evidence="8">
    <name type="scientific">Ditylum brightwellii</name>
    <dbReference type="NCBI Taxonomy" id="49249"/>
    <lineage>
        <taxon>Eukaryota</taxon>
        <taxon>Sar</taxon>
        <taxon>Stramenopiles</taxon>
        <taxon>Ochrophyta</taxon>
        <taxon>Bacillariophyta</taxon>
        <taxon>Mediophyceae</taxon>
        <taxon>Lithodesmiophycidae</taxon>
        <taxon>Lithodesmiales</taxon>
        <taxon>Lithodesmiaceae</taxon>
        <taxon>Ditylum</taxon>
    </lineage>
</organism>
<dbReference type="GO" id="GO:0034457">
    <property type="term" value="C:Mpp10 complex"/>
    <property type="evidence" value="ECO:0007669"/>
    <property type="project" value="InterPro"/>
</dbReference>
<feature type="compositionally biased region" description="Basic and acidic residues" evidence="7">
    <location>
        <begin position="357"/>
        <end position="367"/>
    </location>
</feature>
<dbReference type="PANTHER" id="PTHR17039:SF0">
    <property type="entry name" value="U3 SMALL NUCLEOLAR RIBONUCLEOPROTEIN PROTEIN MPP10"/>
    <property type="match status" value="1"/>
</dbReference>
<dbReference type="InterPro" id="IPR012173">
    <property type="entry name" value="Mpp10"/>
</dbReference>
<evidence type="ECO:0000256" key="2">
    <source>
        <dbReference type="ARBA" id="ARBA00022517"/>
    </source>
</evidence>